<proteinExistence type="predicted"/>
<dbReference type="RefSeq" id="WP_084098560.1">
    <property type="nucleotide sequence ID" value="NZ_FWXK01000003.1"/>
</dbReference>
<dbReference type="InterPro" id="IPR052928">
    <property type="entry name" value="Desiccation-related_membrane"/>
</dbReference>
<organism evidence="1 2">
    <name type="scientific">Aerococcus suis</name>
    <dbReference type="NCBI Taxonomy" id="371602"/>
    <lineage>
        <taxon>Bacteria</taxon>
        <taxon>Bacillati</taxon>
        <taxon>Bacillota</taxon>
        <taxon>Bacilli</taxon>
        <taxon>Lactobacillales</taxon>
        <taxon>Aerococcaceae</taxon>
        <taxon>Aerococcus</taxon>
    </lineage>
</organism>
<evidence type="ECO:0000313" key="2">
    <source>
        <dbReference type="Proteomes" id="UP000243884"/>
    </source>
</evidence>
<dbReference type="PANTHER" id="PTHR35792:SF1">
    <property type="entry name" value="SLL0268 PROTEIN"/>
    <property type="match status" value="1"/>
</dbReference>
<protein>
    <submittedName>
        <fullName evidence="1">Gas vesicle protein</fullName>
    </submittedName>
</protein>
<dbReference type="PANTHER" id="PTHR35792">
    <property type="entry name" value="GENERAL STRESS PROTEIN"/>
    <property type="match status" value="1"/>
</dbReference>
<dbReference type="AlphaFoldDB" id="A0A1W1YJH1"/>
<dbReference type="OrthoDB" id="2139646at2"/>
<reference evidence="2" key="1">
    <citation type="submission" date="2017-04" db="EMBL/GenBank/DDBJ databases">
        <authorList>
            <person name="Varghese N."/>
            <person name="Submissions S."/>
        </authorList>
    </citation>
    <scope>NUCLEOTIDE SEQUENCE [LARGE SCALE GENOMIC DNA]</scope>
    <source>
        <strain evidence="2">DSM 21500</strain>
    </source>
</reference>
<dbReference type="STRING" id="371602.SAMN04487984_0697"/>
<keyword evidence="2" id="KW-1185">Reference proteome</keyword>
<dbReference type="Proteomes" id="UP000243884">
    <property type="component" value="Unassembled WGS sequence"/>
</dbReference>
<evidence type="ECO:0000313" key="1">
    <source>
        <dbReference type="EMBL" id="SMC35931.1"/>
    </source>
</evidence>
<dbReference type="EMBL" id="FWXK01000003">
    <property type="protein sequence ID" value="SMC35931.1"/>
    <property type="molecule type" value="Genomic_DNA"/>
</dbReference>
<gene>
    <name evidence="1" type="ORF">SAMN04487984_0697</name>
</gene>
<sequence>MARLSKFITGLISGAVVAGGYTLLNNPNTGKENREKVKNYADGVSHAATDMQGSIARAQTSVSDLVKQGQSSSQIIRNDIGQAIQDFKNSAVPQYNEMQKKINQLNNDVATAQITFKKNS</sequence>
<accession>A0A1W1YJH1</accession>
<name>A0A1W1YJH1_9LACT</name>